<name>A0ACB7X5Q0_9ERIC</name>
<accession>A0ACB7X5Q0</accession>
<evidence type="ECO:0000313" key="2">
    <source>
        <dbReference type="Proteomes" id="UP000828048"/>
    </source>
</evidence>
<sequence>MADEEKLLKEAEDLPWKDRLMHENPNVRRQANIDLAVIFSAADAQDPEPTASGPFFKDTIADSNASVQMVALKALTAYLNHVDSGVALRYAAEIYDAIIANCMTGGPEMVEKSQAVFMRWVQLGAMEVFLDAVEKALKNKLFEAVVPMIDTMGKALRIFGAMKVPTKRILKMMAELFDHEDVNVRTSSKVLTLELYEGIEIEPMKSMEKDLEGELVSLTGTPGPSHRIRSEEDNELEREGVSEVEGGSGSKESVTDAPLAIDDAVKILDNWKNKKFGDGMKAAELAKLALTDGMAPGDFKEIRSTLKEIMTCVVEHFGLRTTFVVEEGLDGFHIQSNNRSIPKKPITFNIHTPGEGAMIGKFLHHMGELIGWYNFIIGEEHLSMLIVPRIPSTPVIEEFKAWGESDVFMLDPLTT</sequence>
<proteinExistence type="predicted"/>
<protein>
    <submittedName>
        <fullName evidence="1">Uncharacterized protein</fullName>
    </submittedName>
</protein>
<gene>
    <name evidence="1" type="ORF">Vadar_032547</name>
</gene>
<comment type="caution">
    <text evidence="1">The sequence shown here is derived from an EMBL/GenBank/DDBJ whole genome shotgun (WGS) entry which is preliminary data.</text>
</comment>
<evidence type="ECO:0000313" key="1">
    <source>
        <dbReference type="EMBL" id="KAH7836086.1"/>
    </source>
</evidence>
<reference evidence="1 2" key="1">
    <citation type="journal article" date="2021" name="Hortic Res">
        <title>High-quality reference genome and annotation aids understanding of berry development for evergreen blueberry (Vaccinium darrowii).</title>
        <authorList>
            <person name="Yu J."/>
            <person name="Hulse-Kemp A.M."/>
            <person name="Babiker E."/>
            <person name="Staton M."/>
        </authorList>
    </citation>
    <scope>NUCLEOTIDE SEQUENCE [LARGE SCALE GENOMIC DNA]</scope>
    <source>
        <strain evidence="2">cv. NJ 8807/NJ 8810</strain>
        <tissue evidence="1">Young leaf</tissue>
    </source>
</reference>
<keyword evidence="2" id="KW-1185">Reference proteome</keyword>
<dbReference type="EMBL" id="CM037152">
    <property type="protein sequence ID" value="KAH7836086.1"/>
    <property type="molecule type" value="Genomic_DNA"/>
</dbReference>
<dbReference type="Proteomes" id="UP000828048">
    <property type="component" value="Chromosome 2"/>
</dbReference>
<organism evidence="1 2">
    <name type="scientific">Vaccinium darrowii</name>
    <dbReference type="NCBI Taxonomy" id="229202"/>
    <lineage>
        <taxon>Eukaryota</taxon>
        <taxon>Viridiplantae</taxon>
        <taxon>Streptophyta</taxon>
        <taxon>Embryophyta</taxon>
        <taxon>Tracheophyta</taxon>
        <taxon>Spermatophyta</taxon>
        <taxon>Magnoliopsida</taxon>
        <taxon>eudicotyledons</taxon>
        <taxon>Gunneridae</taxon>
        <taxon>Pentapetalae</taxon>
        <taxon>asterids</taxon>
        <taxon>Ericales</taxon>
        <taxon>Ericaceae</taxon>
        <taxon>Vaccinioideae</taxon>
        <taxon>Vaccinieae</taxon>
        <taxon>Vaccinium</taxon>
    </lineage>
</organism>